<dbReference type="SMART" id="SM00849">
    <property type="entry name" value="Lactamase_B"/>
    <property type="match status" value="1"/>
</dbReference>
<proteinExistence type="inferred from homology"/>
<dbReference type="SUPFAM" id="SSF56281">
    <property type="entry name" value="Metallo-hydrolase/oxidoreductase"/>
    <property type="match status" value="1"/>
</dbReference>
<dbReference type="GO" id="GO:0016787">
    <property type="term" value="F:hydrolase activity"/>
    <property type="evidence" value="ECO:0007669"/>
    <property type="project" value="UniProtKB-UniRule"/>
</dbReference>
<dbReference type="Proteomes" id="UP000238308">
    <property type="component" value="Unassembled WGS sequence"/>
</dbReference>
<protein>
    <recommendedName>
        <fullName evidence="2">UPF0173 metal-dependent hydrolase BCM14_2066</fullName>
    </recommendedName>
</protein>
<dbReference type="InterPro" id="IPR001279">
    <property type="entry name" value="Metallo-B-lactamas"/>
</dbReference>
<comment type="caution">
    <text evidence="5">The sequence shown here is derived from an EMBL/GenBank/DDBJ whole genome shotgun (WGS) entry which is preliminary data.</text>
</comment>
<dbReference type="AlphaFoldDB" id="A0A2T0XF94"/>
<feature type="signal peptide" evidence="3">
    <location>
        <begin position="1"/>
        <end position="30"/>
    </location>
</feature>
<feature type="chain" id="PRO_5015556954" description="UPF0173 metal-dependent hydrolase BCM14_2066" evidence="3">
    <location>
        <begin position="31"/>
        <end position="290"/>
    </location>
</feature>
<keyword evidence="1 2" id="KW-0378">Hydrolase</keyword>
<dbReference type="InterPro" id="IPR036866">
    <property type="entry name" value="RibonucZ/Hydroxyglut_hydro"/>
</dbReference>
<evidence type="ECO:0000256" key="1">
    <source>
        <dbReference type="ARBA" id="ARBA00022801"/>
    </source>
</evidence>
<organism evidence="5 6">
    <name type="scientific">Jezberella montanilacus</name>
    <dbReference type="NCBI Taxonomy" id="323426"/>
    <lineage>
        <taxon>Bacteria</taxon>
        <taxon>Pseudomonadati</taxon>
        <taxon>Pseudomonadota</taxon>
        <taxon>Betaproteobacteria</taxon>
        <taxon>Burkholderiales</taxon>
        <taxon>Alcaligenaceae</taxon>
        <taxon>Jezberella</taxon>
    </lineage>
</organism>
<comment type="similarity">
    <text evidence="2">Belongs to the UPF0173 family.</text>
</comment>
<dbReference type="Gene3D" id="3.60.15.10">
    <property type="entry name" value="Ribonuclease Z/Hydroxyacylglutathione hydrolase-like"/>
    <property type="match status" value="1"/>
</dbReference>
<dbReference type="OrthoDB" id="9805728at2"/>
<dbReference type="PANTHER" id="PTHR43546">
    <property type="entry name" value="UPF0173 METAL-DEPENDENT HYDROLASE MJ1163-RELATED"/>
    <property type="match status" value="1"/>
</dbReference>
<name>A0A2T0XF94_9BURK</name>
<dbReference type="EMBL" id="PVTV01000014">
    <property type="protein sequence ID" value="PRY97606.1"/>
    <property type="molecule type" value="Genomic_DNA"/>
</dbReference>
<dbReference type="HAMAP" id="MF_00457">
    <property type="entry name" value="UPF0173"/>
    <property type="match status" value="1"/>
</dbReference>
<dbReference type="InterPro" id="IPR050114">
    <property type="entry name" value="UPF0173_UPF0282_UlaG_hydrolase"/>
</dbReference>
<evidence type="ECO:0000313" key="5">
    <source>
        <dbReference type="EMBL" id="PRY97606.1"/>
    </source>
</evidence>
<sequence length="290" mass="31041">MNSFKKASLSCGLSLIALLSSAVVVSTSWAQATASKTDTASVRTATQIEWLGQAGFRITTPGGKLIVVDPWIKGGPKTPAKYKNDFAALGKIDLLLVSHGHGDHLGDAPDLAKLNKTKLYGPADMVTPLIMIGALPADLGHRFNKSGTVKPLEGIKVTAVRADHSSLIVWPDAQGKPVSHAGGEPIGFIIELENGFKIWHMGDTGLFTDMAFIAQYYKPDLVMIPIGGNFTMGPEEAAYAIKTWIKPKMVLPMHYNSNPLTPGTLAEFQAAMKGSDIKIVPMTEGQTLNF</sequence>
<keyword evidence="6" id="KW-1185">Reference proteome</keyword>
<dbReference type="Pfam" id="PF13483">
    <property type="entry name" value="Lactamase_B_3"/>
    <property type="match status" value="1"/>
</dbReference>
<reference evidence="5 6" key="1">
    <citation type="submission" date="2018-03" db="EMBL/GenBank/DDBJ databases">
        <title>Genomic Encyclopedia of Type Strains, Phase III (KMG-III): the genomes of soil and plant-associated and newly described type strains.</title>
        <authorList>
            <person name="Whitman W."/>
        </authorList>
    </citation>
    <scope>NUCLEOTIDE SEQUENCE [LARGE SCALE GENOMIC DNA]</scope>
    <source>
        <strain evidence="5 6">MWH-P2sevCIIIb</strain>
    </source>
</reference>
<keyword evidence="3" id="KW-0732">Signal</keyword>
<evidence type="ECO:0000256" key="2">
    <source>
        <dbReference type="HAMAP-Rule" id="MF_00457"/>
    </source>
</evidence>
<evidence type="ECO:0000259" key="4">
    <source>
        <dbReference type="SMART" id="SM00849"/>
    </source>
</evidence>
<dbReference type="InterPro" id="IPR022877">
    <property type="entry name" value="UPF0173"/>
</dbReference>
<dbReference type="NCBIfam" id="NF001911">
    <property type="entry name" value="PRK00685.1"/>
    <property type="match status" value="1"/>
</dbReference>
<evidence type="ECO:0000313" key="6">
    <source>
        <dbReference type="Proteomes" id="UP000238308"/>
    </source>
</evidence>
<evidence type="ECO:0000256" key="3">
    <source>
        <dbReference type="SAM" id="SignalP"/>
    </source>
</evidence>
<dbReference type="PANTHER" id="PTHR43546:SF3">
    <property type="entry name" value="UPF0173 METAL-DEPENDENT HYDROLASE MJ1163"/>
    <property type="match status" value="1"/>
</dbReference>
<feature type="domain" description="Metallo-beta-lactamase" evidence="4">
    <location>
        <begin position="52"/>
        <end position="254"/>
    </location>
</feature>
<gene>
    <name evidence="5" type="ORF">BCM14_2066</name>
</gene>
<dbReference type="RefSeq" id="WP_106227909.1">
    <property type="nucleotide sequence ID" value="NZ_PVTV01000014.1"/>
</dbReference>
<accession>A0A2T0XF94</accession>